<evidence type="ECO:0000313" key="6">
    <source>
        <dbReference type="EMBL" id="SVD18757.1"/>
    </source>
</evidence>
<dbReference type="AlphaFoldDB" id="A0A382TB88"/>
<organism evidence="6">
    <name type="scientific">marine metagenome</name>
    <dbReference type="NCBI Taxonomy" id="408172"/>
    <lineage>
        <taxon>unclassified sequences</taxon>
        <taxon>metagenomes</taxon>
        <taxon>ecological metagenomes</taxon>
    </lineage>
</organism>
<dbReference type="GO" id="GO:0016020">
    <property type="term" value="C:membrane"/>
    <property type="evidence" value="ECO:0007669"/>
    <property type="project" value="InterPro"/>
</dbReference>
<dbReference type="GO" id="GO:0140359">
    <property type="term" value="F:ABC-type transporter activity"/>
    <property type="evidence" value="ECO:0007669"/>
    <property type="project" value="InterPro"/>
</dbReference>
<dbReference type="SUPFAM" id="SSF90123">
    <property type="entry name" value="ABC transporter transmembrane region"/>
    <property type="match status" value="1"/>
</dbReference>
<evidence type="ECO:0000256" key="1">
    <source>
        <dbReference type="ARBA" id="ARBA00022692"/>
    </source>
</evidence>
<dbReference type="Pfam" id="PF00664">
    <property type="entry name" value="ABC_membrane"/>
    <property type="match status" value="1"/>
</dbReference>
<feature type="non-terminal residue" evidence="6">
    <location>
        <position position="118"/>
    </location>
</feature>
<gene>
    <name evidence="6" type="ORF">METZ01_LOCUS371611</name>
</gene>
<evidence type="ECO:0000256" key="4">
    <source>
        <dbReference type="SAM" id="Phobius"/>
    </source>
</evidence>
<dbReference type="InterPro" id="IPR036640">
    <property type="entry name" value="ABC1_TM_sf"/>
</dbReference>
<evidence type="ECO:0000256" key="3">
    <source>
        <dbReference type="ARBA" id="ARBA00023136"/>
    </source>
</evidence>
<keyword evidence="3 4" id="KW-0472">Membrane</keyword>
<feature type="transmembrane region" description="Helical" evidence="4">
    <location>
        <begin position="54"/>
        <end position="76"/>
    </location>
</feature>
<keyword evidence="1 4" id="KW-0812">Transmembrane</keyword>
<keyword evidence="2 4" id="KW-1133">Transmembrane helix</keyword>
<name>A0A382TB88_9ZZZZ</name>
<dbReference type="Gene3D" id="1.20.1560.10">
    <property type="entry name" value="ABC transporter type 1, transmembrane domain"/>
    <property type="match status" value="1"/>
</dbReference>
<evidence type="ECO:0000256" key="2">
    <source>
        <dbReference type="ARBA" id="ARBA00022989"/>
    </source>
</evidence>
<sequence length="118" mass="13205">MARLLGYLRPYARWMFLTLALITAASTVQQAGPFLTKIAVDDYILPGDAEGLGWVISVYAGLLVLQFGISYAQGWATSMVGQWAMRDVRGQIFAHLQRLPLRFYDRTPIGRLMAHNTS</sequence>
<evidence type="ECO:0000259" key="5">
    <source>
        <dbReference type="PROSITE" id="PS50929"/>
    </source>
</evidence>
<dbReference type="InterPro" id="IPR011527">
    <property type="entry name" value="ABC1_TM_dom"/>
</dbReference>
<proteinExistence type="predicted"/>
<feature type="domain" description="ABC transmembrane type-1" evidence="5">
    <location>
        <begin position="16"/>
        <end position="118"/>
    </location>
</feature>
<dbReference type="EMBL" id="UINC01134919">
    <property type="protein sequence ID" value="SVD18757.1"/>
    <property type="molecule type" value="Genomic_DNA"/>
</dbReference>
<protein>
    <recommendedName>
        <fullName evidence="5">ABC transmembrane type-1 domain-containing protein</fullName>
    </recommendedName>
</protein>
<dbReference type="GO" id="GO:0005524">
    <property type="term" value="F:ATP binding"/>
    <property type="evidence" value="ECO:0007669"/>
    <property type="project" value="InterPro"/>
</dbReference>
<accession>A0A382TB88</accession>
<dbReference type="PROSITE" id="PS50929">
    <property type="entry name" value="ABC_TM1F"/>
    <property type="match status" value="1"/>
</dbReference>
<reference evidence="6" key="1">
    <citation type="submission" date="2018-05" db="EMBL/GenBank/DDBJ databases">
        <authorList>
            <person name="Lanie J.A."/>
            <person name="Ng W.-L."/>
            <person name="Kazmierczak K.M."/>
            <person name="Andrzejewski T.M."/>
            <person name="Davidsen T.M."/>
            <person name="Wayne K.J."/>
            <person name="Tettelin H."/>
            <person name="Glass J.I."/>
            <person name="Rusch D."/>
            <person name="Podicherti R."/>
            <person name="Tsui H.-C.T."/>
            <person name="Winkler M.E."/>
        </authorList>
    </citation>
    <scope>NUCLEOTIDE SEQUENCE</scope>
</reference>